<proteinExistence type="inferred from homology"/>
<sequence length="162" mass="17379">MKKQSGFTLLEILAVIAIIGILAAMAAPSYLYKVIREQIEAAMPLADVAKKPVEMAWLAGQKFPTDNTAAGLPSSDKIVNNFVSDVSVEEGVVHITFGNRASNSIKGKVLSLRPAVVEDAHVVPVTWVCANAQAPDKMTIKGADKTTLPTQYLPFICRSKAK</sequence>
<dbReference type="EMBL" id="JACOFT010000004">
    <property type="protein sequence ID" value="MBC3812346.1"/>
    <property type="molecule type" value="Genomic_DNA"/>
</dbReference>
<keyword evidence="3" id="KW-0281">Fimbrium</keyword>
<dbReference type="Gene3D" id="3.30.700.10">
    <property type="entry name" value="Glycoprotein, Type 4 Pilin"/>
    <property type="match status" value="1"/>
</dbReference>
<keyword evidence="4" id="KW-0472">Membrane</keyword>
<dbReference type="SUPFAM" id="SSF54523">
    <property type="entry name" value="Pili subunits"/>
    <property type="match status" value="1"/>
</dbReference>
<comment type="caution">
    <text evidence="5">The sequence shown here is derived from an EMBL/GenBank/DDBJ whole genome shotgun (WGS) entry which is preliminary data.</text>
</comment>
<keyword evidence="6" id="KW-1185">Reference proteome</keyword>
<comment type="similarity">
    <text evidence="1 3">Belongs to the N-Me-Phe pilin family.</text>
</comment>
<dbReference type="InterPro" id="IPR045584">
    <property type="entry name" value="Pilin-like"/>
</dbReference>
<reference evidence="5 6" key="1">
    <citation type="submission" date="2020-08" db="EMBL/GenBank/DDBJ databases">
        <title>Novel species isolated from subtropical streams in China.</title>
        <authorList>
            <person name="Lu H."/>
        </authorList>
    </citation>
    <scope>NUCLEOTIDE SEQUENCE [LARGE SCALE GENOMIC DNA]</scope>
    <source>
        <strain evidence="5 6">CCTCC AB 2015119</strain>
    </source>
</reference>
<dbReference type="InterPro" id="IPR012902">
    <property type="entry name" value="N_methyl_site"/>
</dbReference>
<dbReference type="RefSeq" id="WP_190480034.1">
    <property type="nucleotide sequence ID" value="NZ_JACOFT010000004.1"/>
</dbReference>
<protein>
    <submittedName>
        <fullName evidence="5">Pilin</fullName>
    </submittedName>
</protein>
<name>A0ABR6XHG8_9BURK</name>
<organism evidence="5 6">
    <name type="scientific">Undibacterium aquatile</name>
    <dbReference type="NCBI Taxonomy" id="1537398"/>
    <lineage>
        <taxon>Bacteria</taxon>
        <taxon>Pseudomonadati</taxon>
        <taxon>Pseudomonadota</taxon>
        <taxon>Betaproteobacteria</taxon>
        <taxon>Burkholderiales</taxon>
        <taxon>Oxalobacteraceae</taxon>
        <taxon>Undibacterium</taxon>
    </lineage>
</organism>
<dbReference type="InterPro" id="IPR001082">
    <property type="entry name" value="Pilin"/>
</dbReference>
<evidence type="ECO:0000256" key="3">
    <source>
        <dbReference type="RuleBase" id="RU000389"/>
    </source>
</evidence>
<dbReference type="NCBIfam" id="TIGR02532">
    <property type="entry name" value="IV_pilin_GFxxxE"/>
    <property type="match status" value="1"/>
</dbReference>
<dbReference type="Pfam" id="PF00114">
    <property type="entry name" value="Pilin"/>
    <property type="match status" value="1"/>
</dbReference>
<dbReference type="Pfam" id="PF07963">
    <property type="entry name" value="N_methyl"/>
    <property type="match status" value="1"/>
</dbReference>
<feature type="transmembrane region" description="Helical" evidence="4">
    <location>
        <begin position="12"/>
        <end position="32"/>
    </location>
</feature>
<evidence type="ECO:0000256" key="2">
    <source>
        <dbReference type="ARBA" id="ARBA00022481"/>
    </source>
</evidence>
<accession>A0ABR6XHG8</accession>
<dbReference type="PROSITE" id="PS00409">
    <property type="entry name" value="PROKAR_NTER_METHYL"/>
    <property type="match status" value="1"/>
</dbReference>
<evidence type="ECO:0000313" key="5">
    <source>
        <dbReference type="EMBL" id="MBC3812346.1"/>
    </source>
</evidence>
<keyword evidence="4" id="KW-1133">Transmembrane helix</keyword>
<keyword evidence="4" id="KW-0812">Transmembrane</keyword>
<gene>
    <name evidence="5" type="ORF">H8K26_12920</name>
</gene>
<keyword evidence="2" id="KW-0488">Methylation</keyword>
<dbReference type="Proteomes" id="UP000637632">
    <property type="component" value="Unassembled WGS sequence"/>
</dbReference>
<evidence type="ECO:0000313" key="6">
    <source>
        <dbReference type="Proteomes" id="UP000637632"/>
    </source>
</evidence>
<evidence type="ECO:0000256" key="4">
    <source>
        <dbReference type="SAM" id="Phobius"/>
    </source>
</evidence>
<evidence type="ECO:0000256" key="1">
    <source>
        <dbReference type="ARBA" id="ARBA00005233"/>
    </source>
</evidence>